<comment type="similarity">
    <text evidence="2">Belongs to the FPG family.</text>
</comment>
<comment type="caution">
    <text evidence="19">The sequence shown here is derived from an EMBL/GenBank/DDBJ whole genome shotgun (WGS) entry which is preliminary data.</text>
</comment>
<dbReference type="PATRIC" id="fig|66430.4.peg.6168"/>
<accession>A0A0J7AGV3</accession>
<dbReference type="EC" id="4.2.99.18" evidence="3"/>
<keyword evidence="13" id="KW-0326">Glycosidase</keyword>
<dbReference type="EMBL" id="LFML01000068">
    <property type="protein sequence ID" value="KMO96396.1"/>
    <property type="molecule type" value="Genomic_DNA"/>
</dbReference>
<dbReference type="Pfam" id="PF01149">
    <property type="entry name" value="Fapy_DNA_glyco"/>
    <property type="match status" value="1"/>
</dbReference>
<dbReference type="InterPro" id="IPR012319">
    <property type="entry name" value="FPG_cat"/>
</dbReference>
<evidence type="ECO:0000256" key="5">
    <source>
        <dbReference type="ARBA" id="ARBA00022763"/>
    </source>
</evidence>
<dbReference type="GO" id="GO:0000703">
    <property type="term" value="F:oxidized pyrimidine nucleobase lesion DNA N-glycosylase activity"/>
    <property type="evidence" value="ECO:0007669"/>
    <property type="project" value="TreeGrafter"/>
</dbReference>
<dbReference type="PROSITE" id="PS01242">
    <property type="entry name" value="ZF_FPG_1"/>
    <property type="match status" value="1"/>
</dbReference>
<evidence type="ECO:0000256" key="12">
    <source>
        <dbReference type="ARBA" id="ARBA00023268"/>
    </source>
</evidence>
<keyword evidence="7" id="KW-0378">Hydrolase</keyword>
<evidence type="ECO:0000256" key="8">
    <source>
        <dbReference type="ARBA" id="ARBA00022833"/>
    </source>
</evidence>
<dbReference type="InterPro" id="IPR000214">
    <property type="entry name" value="Znf_DNA_glyclase/AP_lyase"/>
</dbReference>
<evidence type="ECO:0000259" key="17">
    <source>
        <dbReference type="PROSITE" id="PS51066"/>
    </source>
</evidence>
<dbReference type="InterPro" id="IPR035937">
    <property type="entry name" value="FPG_N"/>
</dbReference>
<dbReference type="RefSeq" id="WP_048477522.1">
    <property type="nucleotide sequence ID" value="NZ_JBIRUD010000005.1"/>
</dbReference>
<dbReference type="InterPro" id="IPR015886">
    <property type="entry name" value="H2TH_FPG"/>
</dbReference>
<dbReference type="STRING" id="66430.ACS04_17270"/>
<dbReference type="GO" id="GO:0008270">
    <property type="term" value="F:zinc ion binding"/>
    <property type="evidence" value="ECO:0007669"/>
    <property type="project" value="UniProtKB-KW"/>
</dbReference>
<evidence type="ECO:0000256" key="11">
    <source>
        <dbReference type="ARBA" id="ARBA00023239"/>
    </source>
</evidence>
<dbReference type="PROSITE" id="PS51068">
    <property type="entry name" value="FPG_CAT"/>
    <property type="match status" value="1"/>
</dbReference>
<feature type="region of interest" description="Disordered" evidence="16">
    <location>
        <begin position="260"/>
        <end position="283"/>
    </location>
</feature>
<evidence type="ECO:0000256" key="9">
    <source>
        <dbReference type="ARBA" id="ARBA00023125"/>
    </source>
</evidence>
<dbReference type="Proteomes" id="UP000035932">
    <property type="component" value="Unassembled WGS sequence"/>
</dbReference>
<name>A0A0J7AGV3_9ACTN</name>
<evidence type="ECO:0000256" key="4">
    <source>
        <dbReference type="ARBA" id="ARBA00022723"/>
    </source>
</evidence>
<comment type="catalytic activity">
    <reaction evidence="14">
        <text>2'-deoxyribonucleotide-(2'-deoxyribose 5'-phosphate)-2'-deoxyribonucleotide-DNA = a 3'-end 2'-deoxyribonucleotide-(2,3-dehydro-2,3-deoxyribose 5'-phosphate)-DNA + a 5'-end 5'-phospho-2'-deoxyribonucleoside-DNA + H(+)</text>
        <dbReference type="Rhea" id="RHEA:66592"/>
        <dbReference type="Rhea" id="RHEA-COMP:13180"/>
        <dbReference type="Rhea" id="RHEA-COMP:16897"/>
        <dbReference type="Rhea" id="RHEA-COMP:17067"/>
        <dbReference type="ChEBI" id="CHEBI:15378"/>
        <dbReference type="ChEBI" id="CHEBI:136412"/>
        <dbReference type="ChEBI" id="CHEBI:157695"/>
        <dbReference type="ChEBI" id="CHEBI:167181"/>
        <dbReference type="EC" id="4.2.99.18"/>
    </reaction>
</comment>
<evidence type="ECO:0000256" key="7">
    <source>
        <dbReference type="ARBA" id="ARBA00022801"/>
    </source>
</evidence>
<proteinExistence type="inferred from homology"/>
<dbReference type="AlphaFoldDB" id="A0A0J7AGV3"/>
<feature type="compositionally biased region" description="Pro residues" evidence="16">
    <location>
        <begin position="263"/>
        <end position="283"/>
    </location>
</feature>
<keyword evidence="9" id="KW-0238">DNA-binding</keyword>
<evidence type="ECO:0000256" key="3">
    <source>
        <dbReference type="ARBA" id="ARBA00012720"/>
    </source>
</evidence>
<dbReference type="GO" id="GO:0006284">
    <property type="term" value="P:base-excision repair"/>
    <property type="evidence" value="ECO:0007669"/>
    <property type="project" value="InterPro"/>
</dbReference>
<evidence type="ECO:0000256" key="6">
    <source>
        <dbReference type="ARBA" id="ARBA00022771"/>
    </source>
</evidence>
<dbReference type="CDD" id="cd08971">
    <property type="entry name" value="AcNei2_N"/>
    <property type="match status" value="1"/>
</dbReference>
<dbReference type="Gene3D" id="3.20.190.10">
    <property type="entry name" value="MutM-like, N-terminal"/>
    <property type="match status" value="1"/>
</dbReference>
<evidence type="ECO:0000256" key="14">
    <source>
        <dbReference type="ARBA" id="ARBA00044632"/>
    </source>
</evidence>
<evidence type="ECO:0000256" key="1">
    <source>
        <dbReference type="ARBA" id="ARBA00001947"/>
    </source>
</evidence>
<dbReference type="PANTHER" id="PTHR42697">
    <property type="entry name" value="ENDONUCLEASE 8"/>
    <property type="match status" value="1"/>
</dbReference>
<dbReference type="SMART" id="SM01232">
    <property type="entry name" value="H2TH"/>
    <property type="match status" value="1"/>
</dbReference>
<evidence type="ECO:0000256" key="16">
    <source>
        <dbReference type="SAM" id="MobiDB-lite"/>
    </source>
</evidence>
<evidence type="ECO:0000256" key="15">
    <source>
        <dbReference type="PROSITE-ProRule" id="PRU00391"/>
    </source>
</evidence>
<dbReference type="OrthoDB" id="9800855at2"/>
<dbReference type="PANTHER" id="PTHR42697:SF1">
    <property type="entry name" value="ENDONUCLEASE 8"/>
    <property type="match status" value="1"/>
</dbReference>
<dbReference type="PROSITE" id="PS51066">
    <property type="entry name" value="ZF_FPG_2"/>
    <property type="match status" value="1"/>
</dbReference>
<keyword evidence="12" id="KW-0511">Multifunctional enzyme</keyword>
<feature type="domain" description="FPG-type" evidence="17">
    <location>
        <begin position="227"/>
        <end position="261"/>
    </location>
</feature>
<dbReference type="SMART" id="SM00898">
    <property type="entry name" value="Fapy_DNA_glyco"/>
    <property type="match status" value="1"/>
</dbReference>
<dbReference type="Gene3D" id="1.10.8.50">
    <property type="match status" value="1"/>
</dbReference>
<keyword evidence="4" id="KW-0479">Metal-binding</keyword>
<keyword evidence="11" id="KW-0456">Lyase</keyword>
<evidence type="ECO:0000259" key="18">
    <source>
        <dbReference type="PROSITE" id="PS51068"/>
    </source>
</evidence>
<evidence type="ECO:0000256" key="10">
    <source>
        <dbReference type="ARBA" id="ARBA00023204"/>
    </source>
</evidence>
<dbReference type="InterPro" id="IPR010979">
    <property type="entry name" value="Ribosomal_uS13-like_H2TH"/>
</dbReference>
<dbReference type="SUPFAM" id="SSF81624">
    <property type="entry name" value="N-terminal domain of MutM-like DNA repair proteins"/>
    <property type="match status" value="1"/>
</dbReference>
<keyword evidence="8" id="KW-0862">Zinc</keyword>
<dbReference type="SUPFAM" id="SSF46946">
    <property type="entry name" value="S13-like H2TH domain"/>
    <property type="match status" value="1"/>
</dbReference>
<evidence type="ECO:0000256" key="13">
    <source>
        <dbReference type="ARBA" id="ARBA00023295"/>
    </source>
</evidence>
<dbReference type="GO" id="GO:0140078">
    <property type="term" value="F:class I DNA-(apurinic or apyrimidinic site) endonuclease activity"/>
    <property type="evidence" value="ECO:0007669"/>
    <property type="project" value="UniProtKB-EC"/>
</dbReference>
<protein>
    <recommendedName>
        <fullName evidence="3">DNA-(apurinic or apyrimidinic site) lyase</fullName>
        <ecNumber evidence="3">4.2.99.18</ecNumber>
    </recommendedName>
</protein>
<dbReference type="SUPFAM" id="SSF57716">
    <property type="entry name" value="Glucocorticoid receptor-like (DNA-binding domain)"/>
    <property type="match status" value="1"/>
</dbReference>
<keyword evidence="10" id="KW-0234">DNA repair</keyword>
<dbReference type="InterPro" id="IPR044090">
    <property type="entry name" value="Nei2_N"/>
</dbReference>
<evidence type="ECO:0000313" key="20">
    <source>
        <dbReference type="Proteomes" id="UP000035932"/>
    </source>
</evidence>
<keyword evidence="5" id="KW-0227">DNA damage</keyword>
<dbReference type="Pfam" id="PF06827">
    <property type="entry name" value="zf-FPG_IleRS"/>
    <property type="match status" value="1"/>
</dbReference>
<keyword evidence="6 15" id="KW-0863">Zinc-finger</keyword>
<dbReference type="GO" id="GO:0003684">
    <property type="term" value="F:damaged DNA binding"/>
    <property type="evidence" value="ECO:0007669"/>
    <property type="project" value="InterPro"/>
</dbReference>
<reference evidence="19 20" key="1">
    <citation type="submission" date="2015-06" db="EMBL/GenBank/DDBJ databases">
        <title>Recapitulation of the evolution of biosynthetic gene clusters reveals hidden chemical diversity on bacterial genomes.</title>
        <authorList>
            <person name="Cruz-Morales P."/>
            <person name="Martinez-Guerrero C."/>
            <person name="Morales-Escalante M.A."/>
            <person name="Yanez-Guerra L.A."/>
            <person name="Kopp J.F."/>
            <person name="Feldmann J."/>
            <person name="Ramos-Aboites H.E."/>
            <person name="Barona-Gomez F."/>
        </authorList>
    </citation>
    <scope>NUCLEOTIDE SEQUENCE [LARGE SCALE GENOMIC DNA]</scope>
    <source>
        <strain evidence="19 20">ATCC 31245</strain>
    </source>
</reference>
<feature type="domain" description="Formamidopyrimidine-DNA glycosylase catalytic" evidence="18">
    <location>
        <begin position="2"/>
        <end position="130"/>
    </location>
</feature>
<evidence type="ECO:0000256" key="2">
    <source>
        <dbReference type="ARBA" id="ARBA00009409"/>
    </source>
</evidence>
<dbReference type="InterPro" id="IPR015887">
    <property type="entry name" value="DNA_glyclase_Znf_dom_DNA_BS"/>
</dbReference>
<gene>
    <name evidence="19" type="ORF">ACS04_17270</name>
</gene>
<sequence length="283" mass="30944">MPEGDSIWRAAARLHAALAGRELTRSDLRVPRFATADLTGRTTLDVTPRGKHLLARFEGGLTLHTHLGMDGSWRVFGPDEKWHGGPSYEIRAILGTTGQTAVGYRLPVVELLRTAEEDRAVGHLGPDLLGPDWDAHKAAANLLASPERPLGEALLDQRNLAGIGNIFKCELCFLAQATPWTPVGDLPDPETTVLRLAGAAHRLLRANTGAGETRNTTGLRRRGQELFVYGRTRRPCLRCGTPVREVWQEDRPTYWCPHCQSGPVPPTRPNPPGRPNRGTPPPG</sequence>
<dbReference type="InterPro" id="IPR010663">
    <property type="entry name" value="Znf_FPG/IleRS"/>
</dbReference>
<organism evidence="19 20">
    <name type="scientific">Streptomyces roseus</name>
    <dbReference type="NCBI Taxonomy" id="66430"/>
    <lineage>
        <taxon>Bacteria</taxon>
        <taxon>Bacillati</taxon>
        <taxon>Actinomycetota</taxon>
        <taxon>Actinomycetes</taxon>
        <taxon>Kitasatosporales</taxon>
        <taxon>Streptomycetaceae</taxon>
        <taxon>Streptomyces</taxon>
    </lineage>
</organism>
<evidence type="ECO:0000313" key="19">
    <source>
        <dbReference type="EMBL" id="KMO96396.1"/>
    </source>
</evidence>
<keyword evidence="20" id="KW-1185">Reference proteome</keyword>
<comment type="cofactor">
    <cofactor evidence="1">
        <name>Zn(2+)</name>
        <dbReference type="ChEBI" id="CHEBI:29105"/>
    </cofactor>
</comment>